<evidence type="ECO:0000313" key="3">
    <source>
        <dbReference type="EMBL" id="KAK9758535.1"/>
    </source>
</evidence>
<dbReference type="AlphaFoldDB" id="A0AAW1NHE8"/>
<evidence type="ECO:0000256" key="1">
    <source>
        <dbReference type="SAM" id="MobiDB-lite"/>
    </source>
</evidence>
<feature type="compositionally biased region" description="Basic and acidic residues" evidence="1">
    <location>
        <begin position="375"/>
        <end position="385"/>
    </location>
</feature>
<evidence type="ECO:0000259" key="2">
    <source>
        <dbReference type="PROSITE" id="PS50304"/>
    </source>
</evidence>
<dbReference type="PROSITE" id="PS50304">
    <property type="entry name" value="TUDOR"/>
    <property type="match status" value="1"/>
</dbReference>
<protein>
    <submittedName>
        <fullName evidence="3">Tudor domain</fullName>
    </submittedName>
</protein>
<name>A0AAW1NHE8_POPJA</name>
<gene>
    <name evidence="3" type="ORF">QE152_g679</name>
</gene>
<dbReference type="Gene3D" id="2.30.30.140">
    <property type="match status" value="1"/>
</dbReference>
<dbReference type="PANTHER" id="PTHR16442:SF1">
    <property type="entry name" value="RING FINGER PROTEIN 17"/>
    <property type="match status" value="1"/>
</dbReference>
<dbReference type="EMBL" id="JASPKY010000003">
    <property type="protein sequence ID" value="KAK9758535.1"/>
    <property type="molecule type" value="Genomic_DNA"/>
</dbReference>
<organism evidence="3 4">
    <name type="scientific">Popillia japonica</name>
    <name type="common">Japanese beetle</name>
    <dbReference type="NCBI Taxonomy" id="7064"/>
    <lineage>
        <taxon>Eukaryota</taxon>
        <taxon>Metazoa</taxon>
        <taxon>Ecdysozoa</taxon>
        <taxon>Arthropoda</taxon>
        <taxon>Hexapoda</taxon>
        <taxon>Insecta</taxon>
        <taxon>Pterygota</taxon>
        <taxon>Neoptera</taxon>
        <taxon>Endopterygota</taxon>
        <taxon>Coleoptera</taxon>
        <taxon>Polyphaga</taxon>
        <taxon>Scarabaeiformia</taxon>
        <taxon>Scarabaeidae</taxon>
        <taxon>Rutelinae</taxon>
        <taxon>Popillia</taxon>
    </lineage>
</organism>
<comment type="caution">
    <text evidence="3">The sequence shown here is derived from an EMBL/GenBank/DDBJ whole genome shotgun (WGS) entry which is preliminary data.</text>
</comment>
<dbReference type="InterPro" id="IPR002999">
    <property type="entry name" value="Tudor"/>
</dbReference>
<dbReference type="InterPro" id="IPR035437">
    <property type="entry name" value="SNase_OB-fold_sf"/>
</dbReference>
<dbReference type="SUPFAM" id="SSF63748">
    <property type="entry name" value="Tudor/PWWP/MBT"/>
    <property type="match status" value="1"/>
</dbReference>
<feature type="domain" description="Tudor" evidence="2">
    <location>
        <begin position="213"/>
        <end position="270"/>
    </location>
</feature>
<dbReference type="GO" id="GO:0005737">
    <property type="term" value="C:cytoplasm"/>
    <property type="evidence" value="ECO:0007669"/>
    <property type="project" value="UniProtKB-ARBA"/>
</dbReference>
<dbReference type="Proteomes" id="UP001458880">
    <property type="component" value="Unassembled WGS sequence"/>
</dbReference>
<feature type="region of interest" description="Disordered" evidence="1">
    <location>
        <begin position="375"/>
        <end position="407"/>
    </location>
</feature>
<accession>A0AAW1NHE8</accession>
<keyword evidence="4" id="KW-1185">Reference proteome</keyword>
<dbReference type="Gene3D" id="2.40.50.90">
    <property type="match status" value="2"/>
</dbReference>
<dbReference type="PANTHER" id="PTHR16442">
    <property type="entry name" value="RING FINGER PROTEIN 17"/>
    <property type="match status" value="1"/>
</dbReference>
<proteinExistence type="predicted"/>
<dbReference type="Pfam" id="PF00567">
    <property type="entry name" value="TUDOR"/>
    <property type="match status" value="1"/>
</dbReference>
<dbReference type="SMART" id="SM00333">
    <property type="entry name" value="TUDOR"/>
    <property type="match status" value="2"/>
</dbReference>
<sequence length="674" mass="76061">MVTVKLVDIGMTISVAWDQVRKLDGRFAAQYCQAKLVKMAHVKPPNGADFWPPNAVDFFTKFIKTEATLKMVVNDVGIPPEVVFFECFPSVHNCLNAMLVKSDFAESTGDLSSTVEWPQFSYEPKKEDDSFTISMLKTIQTTNHHLQDTAAKDDVDSDDEEVTENIYRKPIEVISAESPDVIYVTFTDNKQKLHEFQLELKHFYTKTKLQPAEWAVGDPCVVYHRKRYYRGIVSEILSNEKCLVSLSDYATNVEVKTKQLGILDERFTKDPQFAIRCHLADVLPAGGTGKWSGMACEFLQDILKNNTSLYLARKGELDKERKSMPVLIWYTEFLPGGALESSKTILHLVNKLLLKNGLALKPAVPKIAEDDAKIVHEKKDRRDSMKSASTETEDHECSSSVSSNSVAGALKPSTSKIDWNDLIEMQKQCPEQIIRDWMPPLPFAENEFKAIPTFVNDHGEIFLHDMEKERLLKEMEENMDQYFQPTSDFEVGTVWLPGEMCSVRYFVNRKVLAVSDSSIKVVMVDYGNEDDCDPLDLSKEILFYDIPIIANKIVLDGVFPRENQWLTSDLDLLHAQIVDKHVRVKLVAPEIAGVPTPAVVKLGNLNVNDFIIENSKNLSKINRPKPLQQTSCNSDVLLPLNDTLDGVNSLSDNDVIIDESASSSDAIVYRTMML</sequence>
<reference evidence="3 4" key="1">
    <citation type="journal article" date="2024" name="BMC Genomics">
        <title>De novo assembly and annotation of Popillia japonica's genome with initial clues to its potential as an invasive pest.</title>
        <authorList>
            <person name="Cucini C."/>
            <person name="Boschi S."/>
            <person name="Funari R."/>
            <person name="Cardaioli E."/>
            <person name="Iannotti N."/>
            <person name="Marturano G."/>
            <person name="Paoli F."/>
            <person name="Bruttini M."/>
            <person name="Carapelli A."/>
            <person name="Frati F."/>
            <person name="Nardi F."/>
        </authorList>
    </citation>
    <scope>NUCLEOTIDE SEQUENCE [LARGE SCALE GENOMIC DNA]</scope>
    <source>
        <strain evidence="3">DMR45628</strain>
    </source>
</reference>
<evidence type="ECO:0000313" key="4">
    <source>
        <dbReference type="Proteomes" id="UP001458880"/>
    </source>
</evidence>